<feature type="compositionally biased region" description="Basic and acidic residues" evidence="6">
    <location>
        <begin position="343"/>
        <end position="362"/>
    </location>
</feature>
<feature type="compositionally biased region" description="Low complexity" evidence="6">
    <location>
        <begin position="113"/>
        <end position="137"/>
    </location>
</feature>
<dbReference type="GO" id="GO:0034128">
    <property type="term" value="P:negative regulation of MyD88-independent toll-like receptor signaling pathway"/>
    <property type="evidence" value="ECO:0007669"/>
    <property type="project" value="InterPro"/>
</dbReference>
<feature type="compositionally biased region" description="Low complexity" evidence="6">
    <location>
        <begin position="2003"/>
        <end position="2016"/>
    </location>
</feature>
<dbReference type="SUPFAM" id="SSF47769">
    <property type="entry name" value="SAM/Pointed domain"/>
    <property type="match status" value="1"/>
</dbReference>
<feature type="compositionally biased region" description="Polar residues" evidence="6">
    <location>
        <begin position="199"/>
        <end position="210"/>
    </location>
</feature>
<feature type="compositionally biased region" description="Low complexity" evidence="6">
    <location>
        <begin position="155"/>
        <end position="172"/>
    </location>
</feature>
<evidence type="ECO:0000313" key="8">
    <source>
        <dbReference type="EMBL" id="GIL73367.1"/>
    </source>
</evidence>
<organism evidence="8 9">
    <name type="scientific">Volvox reticuliferus</name>
    <dbReference type="NCBI Taxonomy" id="1737510"/>
    <lineage>
        <taxon>Eukaryota</taxon>
        <taxon>Viridiplantae</taxon>
        <taxon>Chlorophyta</taxon>
        <taxon>core chlorophytes</taxon>
        <taxon>Chlorophyceae</taxon>
        <taxon>CS clade</taxon>
        <taxon>Chlamydomonadales</taxon>
        <taxon>Volvocaceae</taxon>
        <taxon>Volvox</taxon>
    </lineage>
</organism>
<keyword evidence="9" id="KW-1185">Reference proteome</keyword>
<feature type="compositionally biased region" description="Polar residues" evidence="6">
    <location>
        <begin position="24"/>
        <end position="35"/>
    </location>
</feature>
<feature type="compositionally biased region" description="Acidic residues" evidence="6">
    <location>
        <begin position="2112"/>
        <end position="2131"/>
    </location>
</feature>
<evidence type="ECO:0000256" key="6">
    <source>
        <dbReference type="SAM" id="MobiDB-lite"/>
    </source>
</evidence>
<evidence type="ECO:0000259" key="7">
    <source>
        <dbReference type="PROSITE" id="PS50105"/>
    </source>
</evidence>
<keyword evidence="4" id="KW-0378">Hydrolase</keyword>
<feature type="region of interest" description="Disordered" evidence="6">
    <location>
        <begin position="1053"/>
        <end position="1074"/>
    </location>
</feature>
<evidence type="ECO:0000256" key="3">
    <source>
        <dbReference type="ARBA" id="ARBA00022737"/>
    </source>
</evidence>
<dbReference type="PROSITE" id="PS50105">
    <property type="entry name" value="SAM_DOMAIN"/>
    <property type="match status" value="1"/>
</dbReference>
<accession>A0A8J4C7S7</accession>
<feature type="compositionally biased region" description="Low complexity" evidence="6">
    <location>
        <begin position="1722"/>
        <end position="1740"/>
    </location>
</feature>
<feature type="compositionally biased region" description="Low complexity" evidence="6">
    <location>
        <begin position="1651"/>
        <end position="1664"/>
    </location>
</feature>
<feature type="compositionally biased region" description="Low complexity" evidence="6">
    <location>
        <begin position="1754"/>
        <end position="1776"/>
    </location>
</feature>
<feature type="compositionally biased region" description="Polar residues" evidence="6">
    <location>
        <begin position="1588"/>
        <end position="1604"/>
    </location>
</feature>
<feature type="compositionally biased region" description="Gly residues" evidence="6">
    <location>
        <begin position="1687"/>
        <end position="1700"/>
    </location>
</feature>
<feature type="compositionally biased region" description="Low complexity" evidence="6">
    <location>
        <begin position="381"/>
        <end position="391"/>
    </location>
</feature>
<feature type="compositionally biased region" description="Low complexity" evidence="6">
    <location>
        <begin position="1783"/>
        <end position="1792"/>
    </location>
</feature>
<evidence type="ECO:0000313" key="9">
    <source>
        <dbReference type="Proteomes" id="UP000747110"/>
    </source>
</evidence>
<feature type="region of interest" description="Disordered" evidence="6">
    <location>
        <begin position="1116"/>
        <end position="1136"/>
    </location>
</feature>
<comment type="caution">
    <text evidence="8">The sequence shown here is derived from an EMBL/GenBank/DDBJ whole genome shotgun (WGS) entry which is preliminary data.</text>
</comment>
<keyword evidence="3" id="KW-0677">Repeat</keyword>
<gene>
    <name evidence="8" type="ORF">Vretifemale_3405</name>
</gene>
<feature type="compositionally biased region" description="Low complexity" evidence="6">
    <location>
        <begin position="1900"/>
        <end position="1921"/>
    </location>
</feature>
<dbReference type="Gene3D" id="1.10.150.50">
    <property type="entry name" value="Transcription Factor, Ets-1"/>
    <property type="match status" value="1"/>
</dbReference>
<dbReference type="GO" id="GO:0048678">
    <property type="term" value="P:response to axon injury"/>
    <property type="evidence" value="ECO:0007669"/>
    <property type="project" value="InterPro"/>
</dbReference>
<keyword evidence="2" id="KW-0963">Cytoplasm</keyword>
<dbReference type="GO" id="GO:0005737">
    <property type="term" value="C:cytoplasm"/>
    <property type="evidence" value="ECO:0007669"/>
    <property type="project" value="UniProtKB-SubCell"/>
</dbReference>
<feature type="compositionally biased region" description="Low complexity" evidence="6">
    <location>
        <begin position="1513"/>
        <end position="1537"/>
    </location>
</feature>
<dbReference type="InterPro" id="IPR001660">
    <property type="entry name" value="SAM"/>
</dbReference>
<dbReference type="Pfam" id="PF00536">
    <property type="entry name" value="SAM_1"/>
    <property type="match status" value="1"/>
</dbReference>
<dbReference type="GO" id="GO:0003953">
    <property type="term" value="F:NAD+ nucleosidase activity"/>
    <property type="evidence" value="ECO:0007669"/>
    <property type="project" value="InterPro"/>
</dbReference>
<feature type="coiled-coil region" evidence="5">
    <location>
        <begin position="715"/>
        <end position="756"/>
    </location>
</feature>
<feature type="compositionally biased region" description="Polar residues" evidence="6">
    <location>
        <begin position="1620"/>
        <end position="1630"/>
    </location>
</feature>
<comment type="subcellular location">
    <subcellularLocation>
        <location evidence="1">Cytoplasm</location>
    </subcellularLocation>
</comment>
<dbReference type="PANTHER" id="PTHR22998:SF1">
    <property type="entry name" value="NAD(+) HYDROLASE SARM1"/>
    <property type="match status" value="1"/>
</dbReference>
<feature type="region of interest" description="Disordered" evidence="6">
    <location>
        <begin position="526"/>
        <end position="555"/>
    </location>
</feature>
<feature type="compositionally biased region" description="Low complexity" evidence="6">
    <location>
        <begin position="1960"/>
        <end position="1991"/>
    </location>
</feature>
<feature type="compositionally biased region" description="Polar residues" evidence="6">
    <location>
        <begin position="1873"/>
        <end position="1888"/>
    </location>
</feature>
<dbReference type="EMBL" id="BNCP01000004">
    <property type="protein sequence ID" value="GIL73367.1"/>
    <property type="molecule type" value="Genomic_DNA"/>
</dbReference>
<feature type="compositionally biased region" description="Low complexity" evidence="6">
    <location>
        <begin position="2035"/>
        <end position="2050"/>
    </location>
</feature>
<feature type="region of interest" description="Disordered" evidence="6">
    <location>
        <begin position="880"/>
        <end position="917"/>
    </location>
</feature>
<sequence>MEGDSDEFGLGNTDDLEIDHHDNSGLSAQARSQAADSGLFSTDGDDDFGSGNNRPPARGLSALPPRSLPQGPGHQRGSSGLFSGTDDDDFGADDYNLTSQRTAPPPSRPPPLASSNRGGSSGLFSSGDDFGADSGDLPPRPGPELRPRTLPPAPSRRSGSGGLFSDDGLISGEFGLADLGTEVDHDDAQPSRQLPPPSGNFTNPSLSLDANDSDIADLLGPQSNNAAPGPTLPAALPPRPGPARTVTAPLPPPPPPASGPPGGYGLGEEDSELAELLGETPREASARPALSPGQPSNRRISFQEPIAAPLQRPAPIPQPQHHRVQAVGPESGSFGDDSGEGYGLERDASRDLTGRGSRRDTPSDDFVSGDDYGSLTFGGRVPPVSTSPVPSAGASFKRIPSTGSGYDPIQDPLDSPVARGGRPPPRGIPPRRQIGESSEGDLHYDDDYGDDEDGYGSVAFQRIPSPTRGPPPKRPAAPSPPGDDEYDDEFAYEDDADAFADDTSWDGEIRFSPARGGAGHVNRVVTAARPGSARQPRSRGLQVSGATRMRATSALPPRERQAALIANMMSRHPSTWDIREVASWVEFIGLGQYRPKFVHNCVDGGLLLSLGDAELSRDLRILPLGHRRALLAAIAQLREAGEAMEKNREGAPGAGVGPKSEAARLADLRRRAEEQEVDRRPSGISARLIPPEPFLGPAAGKVTVYEQRAKLLYQLDRARHRAAQHAAIIEQLSNNKALTEAQMAELRGKLKDLEAKHKDAFSPTHQRGMVASVAPGGAVGARKGAAALAAAEYGPDAAVPWLPVGRGTRSVNPHPERFARDGEDPTVDLTFRPRVGRVEEVPAGAVRDIVAKALSSRTPFWQRMDFEFEKMRKEREAREEARRKRRERMGVVRRGGEGDDEEQAKSPHWNNYWVPNSNRNASNHKNFKRGSENEELNQYRSFAKDKTRLSRWFKRFVDDDERTEGDVALERLVNRMIRALVKTKAEVDSEIGDTFDKRIRTYFEQHGYKFETHTSNTIMVRARGTRPPAPARPDTTLYDFEEVEQFYPDYLKKKTQGGQDDYGSGGDDEENETRMVPKRTTWKRLTSIYYMERQKKIRAAIAMVKMSQFVQRHGVRWPPERDRDQGKKDVWVPSSGAGALHQLDGRDRTFNTVGQENISLHAKLKKALGPPQPVTYQMKMKQQEENEAKAETLFALMGWPHSSGDPDLGPSMEPLLEPDIGGGEGFGLTGEEGGQPGRRRRWQPRLDFFGALDALIDRALELRHLQEEWLGSWNLARERGYGEEDLDLEPPRSEELNWGSDDPLVEMQNRAMERQRQEWLLEWERTRRKRERQAAMMRSQGYREEDIEYRLGPQQEASEVEYAVQNHLMHNVELLARLKDADLLRFKEGLRGTKKMMAVYRALRSQMFLDDTYARERRKEETLRAMYESFRPGANRRLITPEEQEAIYARLRSDEAKRAARRQELLECKRAEEKASLTPWYLLPRALSRGPSQPSSRATSPSGGPTNRRRSTRSPPTAGGTSTTPRRRPSSAARTRGTSGGGGPLEGEGSSRSMYVFGSSTPKSMWDPMGWRRHARAIGTSLLDSPGLQGSPSTTSISQDQQRTPGAAPWSVGRGAAATPTRQRPSNPMRSSGAEDGQKVPIRSPAPPQRPRSAQVPPASPSRLSGGGAGGPARRPTSAVPPSTRISGGGGGGVSTGGASGAPSPRPAASAVPPSRPNTQLASPGRGRSAAGAPPASPRRGINRVAFTTPPSPTRSSGGSLPTRGRAAAGAGPIRRGLMDGDTTSSASASPSPERRIARGAGTGARLGSVAIGVRQQQERRGLADADSSPSPQPRLRPLPQAGAGGPGPGEPSSRRSSRASGTAGLGLEQGVSRISNTGVATAATATPSKGKPSVPSNFASPQQGLSQQSSASSIMGAGQRTAGGGGGGVAVRVSSMGSASGTPAGHAPAPGTDTTGPRGSTTGSAVGGVSRASATGSAAAPGSAPGSRRPSTPPPGAIQQESSSTSKTSSTSGRAAGTGFGGAADRASGQSSTAPKSPLSRSPAAASPPSASPPAASPSSRSPPSHSPPSQSPPAASPRVAPSPQPSHSRLAMVEAEITESSAGVAQEDNYSLDEYDVDAEEGGQLDYGDEGGAGVEDF</sequence>
<feature type="compositionally biased region" description="Pro residues" evidence="6">
    <location>
        <begin position="2066"/>
        <end position="2086"/>
    </location>
</feature>
<feature type="compositionally biased region" description="Pro residues" evidence="6">
    <location>
        <begin position="138"/>
        <end position="154"/>
    </location>
</feature>
<dbReference type="GO" id="GO:0035591">
    <property type="term" value="F:signaling adaptor activity"/>
    <property type="evidence" value="ECO:0007669"/>
    <property type="project" value="InterPro"/>
</dbReference>
<feature type="region of interest" description="Disordered" evidence="6">
    <location>
        <begin position="1582"/>
        <end position="2140"/>
    </location>
</feature>
<feature type="compositionally biased region" description="Pro residues" evidence="6">
    <location>
        <begin position="103"/>
        <end position="112"/>
    </location>
</feature>
<feature type="domain" description="SAM" evidence="7">
    <location>
        <begin position="576"/>
        <end position="640"/>
    </location>
</feature>
<feature type="compositionally biased region" description="Basic and acidic residues" evidence="6">
    <location>
        <begin position="1118"/>
        <end position="1130"/>
    </location>
</feature>
<dbReference type="InterPro" id="IPR013761">
    <property type="entry name" value="SAM/pointed_sf"/>
</dbReference>
<dbReference type="SMART" id="SM00454">
    <property type="entry name" value="SAM"/>
    <property type="match status" value="1"/>
</dbReference>
<evidence type="ECO:0000256" key="2">
    <source>
        <dbReference type="ARBA" id="ARBA00022490"/>
    </source>
</evidence>
<feature type="compositionally biased region" description="Polar residues" evidence="6">
    <location>
        <begin position="1490"/>
        <end position="1501"/>
    </location>
</feature>
<proteinExistence type="predicted"/>
<feature type="compositionally biased region" description="Low complexity" evidence="6">
    <location>
        <begin position="1672"/>
        <end position="1686"/>
    </location>
</feature>
<name>A0A8J4C7S7_9CHLO</name>
<evidence type="ECO:0000256" key="4">
    <source>
        <dbReference type="ARBA" id="ARBA00022801"/>
    </source>
</evidence>
<evidence type="ECO:0000256" key="1">
    <source>
        <dbReference type="ARBA" id="ARBA00004496"/>
    </source>
</evidence>
<evidence type="ECO:0000256" key="5">
    <source>
        <dbReference type="SAM" id="Coils"/>
    </source>
</evidence>
<feature type="compositionally biased region" description="Low complexity" evidence="6">
    <location>
        <begin position="1931"/>
        <end position="1942"/>
    </location>
</feature>
<feature type="region of interest" description="Disordered" evidence="6">
    <location>
        <begin position="1"/>
        <end position="489"/>
    </location>
</feature>
<feature type="region of interest" description="Disordered" evidence="6">
    <location>
        <begin position="1485"/>
        <end position="1556"/>
    </location>
</feature>
<dbReference type="PANTHER" id="PTHR22998">
    <property type="entry name" value="SARM1"/>
    <property type="match status" value="1"/>
</dbReference>
<dbReference type="Proteomes" id="UP000747110">
    <property type="component" value="Unassembled WGS sequence"/>
</dbReference>
<feature type="compositionally biased region" description="Low complexity" evidence="6">
    <location>
        <begin position="1701"/>
        <end position="1713"/>
    </location>
</feature>
<protein>
    <recommendedName>
        <fullName evidence="7">SAM domain-containing protein</fullName>
    </recommendedName>
</protein>
<feature type="compositionally biased region" description="Basic and acidic residues" evidence="6">
    <location>
        <begin position="880"/>
        <end position="897"/>
    </location>
</feature>
<feature type="compositionally biased region" description="Pro residues" evidence="6">
    <location>
        <begin position="249"/>
        <end position="259"/>
    </location>
</feature>
<dbReference type="InterPro" id="IPR039184">
    <property type="entry name" value="SARM1"/>
</dbReference>
<dbReference type="OrthoDB" id="6133291at2759"/>
<reference evidence="8" key="1">
    <citation type="journal article" date="2021" name="Proc. Natl. Acad. Sci. U.S.A.">
        <title>Three genomes in the algal genus Volvox reveal the fate of a haploid sex-determining region after a transition to homothallism.</title>
        <authorList>
            <person name="Yamamoto K."/>
            <person name="Hamaji T."/>
            <person name="Kawai-Toyooka H."/>
            <person name="Matsuzaki R."/>
            <person name="Takahashi F."/>
            <person name="Nishimura Y."/>
            <person name="Kawachi M."/>
            <person name="Noguchi H."/>
            <person name="Minakuchi Y."/>
            <person name="Umen J.G."/>
            <person name="Toyoda A."/>
            <person name="Nozaki H."/>
        </authorList>
    </citation>
    <scope>NUCLEOTIDE SEQUENCE</scope>
    <source>
        <strain evidence="8">NIES-3786</strain>
    </source>
</reference>
<feature type="compositionally biased region" description="Pro residues" evidence="6">
    <location>
        <begin position="467"/>
        <end position="481"/>
    </location>
</feature>
<keyword evidence="5" id="KW-0175">Coiled coil</keyword>